<proteinExistence type="predicted"/>
<dbReference type="OrthoDB" id="5422202at2"/>
<evidence type="ECO:0000313" key="1">
    <source>
        <dbReference type="EMBL" id="KRL88815.1"/>
    </source>
</evidence>
<dbReference type="AlphaFoldDB" id="A0A0R1U6H0"/>
<dbReference type="Proteomes" id="UP000051036">
    <property type="component" value="Unassembled WGS sequence"/>
</dbReference>
<reference evidence="1 2" key="1">
    <citation type="journal article" date="2015" name="Genome Announc.">
        <title>Expanding the biotechnology potential of lactobacilli through comparative genomics of 213 strains and associated genera.</title>
        <authorList>
            <person name="Sun Z."/>
            <person name="Harris H.M."/>
            <person name="McCann A."/>
            <person name="Guo C."/>
            <person name="Argimon S."/>
            <person name="Zhang W."/>
            <person name="Yang X."/>
            <person name="Jeffery I.B."/>
            <person name="Cooney J.C."/>
            <person name="Kagawa T.F."/>
            <person name="Liu W."/>
            <person name="Song Y."/>
            <person name="Salvetti E."/>
            <person name="Wrobel A."/>
            <person name="Rasinkangas P."/>
            <person name="Parkhill J."/>
            <person name="Rea M.C."/>
            <person name="O'Sullivan O."/>
            <person name="Ritari J."/>
            <person name="Douillard F.P."/>
            <person name="Paul Ross R."/>
            <person name="Yang R."/>
            <person name="Briner A.E."/>
            <person name="Felis G.E."/>
            <person name="de Vos W.M."/>
            <person name="Barrangou R."/>
            <person name="Klaenhammer T.R."/>
            <person name="Caufield P.W."/>
            <person name="Cui Y."/>
            <person name="Zhang H."/>
            <person name="O'Toole P.W."/>
        </authorList>
    </citation>
    <scope>NUCLEOTIDE SEQUENCE [LARGE SCALE GENOMIC DNA]</scope>
    <source>
        <strain evidence="1 2">DSM 16043</strain>
    </source>
</reference>
<evidence type="ECO:0000313" key="2">
    <source>
        <dbReference type="Proteomes" id="UP000051036"/>
    </source>
</evidence>
<comment type="caution">
    <text evidence="1">The sequence shown here is derived from an EMBL/GenBank/DDBJ whole genome shotgun (WGS) entry which is preliminary data.</text>
</comment>
<dbReference type="EMBL" id="AZFM01000038">
    <property type="protein sequence ID" value="KRL88815.1"/>
    <property type="molecule type" value="Genomic_DNA"/>
</dbReference>
<protein>
    <submittedName>
        <fullName evidence="1">Uncharacterized protein</fullName>
    </submittedName>
</protein>
<organism evidence="1 2">
    <name type="scientific">Lactobacillus kalixensis DSM 16043</name>
    <dbReference type="NCBI Taxonomy" id="1423763"/>
    <lineage>
        <taxon>Bacteria</taxon>
        <taxon>Bacillati</taxon>
        <taxon>Bacillota</taxon>
        <taxon>Bacilli</taxon>
        <taxon>Lactobacillales</taxon>
        <taxon>Lactobacillaceae</taxon>
        <taxon>Lactobacillus</taxon>
    </lineage>
</organism>
<dbReference type="RefSeq" id="WP_157046819.1">
    <property type="nucleotide sequence ID" value="NZ_AZFM01000038.1"/>
</dbReference>
<accession>A0A0R1U6H0</accession>
<gene>
    <name evidence="1" type="ORF">FC46_GL001257</name>
</gene>
<sequence>MQTLDKFNSVSNAELSKISGGYNADYNLSSEWGRTARKFTDGIVRWQDCN</sequence>
<name>A0A0R1U6H0_9LACO</name>
<keyword evidence="2" id="KW-1185">Reference proteome</keyword>
<dbReference type="PATRIC" id="fig|1423763.3.peg.1274"/>